<dbReference type="PATRIC" id="fig|1703780.3.peg.1739"/>
<evidence type="ECO:0000313" key="2">
    <source>
        <dbReference type="EMBL" id="KPK68864.1"/>
    </source>
</evidence>
<accession>A0A0S8G7Q6</accession>
<dbReference type="EMBL" id="LJUO01000149">
    <property type="protein sequence ID" value="KPK68864.1"/>
    <property type="molecule type" value="Genomic_DNA"/>
</dbReference>
<evidence type="ECO:0000256" key="1">
    <source>
        <dbReference type="SAM" id="MobiDB-lite"/>
    </source>
</evidence>
<comment type="caution">
    <text evidence="2">The sequence shown here is derived from an EMBL/GenBank/DDBJ whole genome shotgun (WGS) entry which is preliminary data.</text>
</comment>
<evidence type="ECO:0000313" key="3">
    <source>
        <dbReference type="Proteomes" id="UP000051096"/>
    </source>
</evidence>
<proteinExistence type="predicted"/>
<dbReference type="AlphaFoldDB" id="A0A0S8G7Q6"/>
<feature type="region of interest" description="Disordered" evidence="1">
    <location>
        <begin position="1"/>
        <end position="27"/>
    </location>
</feature>
<dbReference type="Proteomes" id="UP000051096">
    <property type="component" value="Unassembled WGS sequence"/>
</dbReference>
<reference evidence="2 3" key="1">
    <citation type="journal article" date="2015" name="Microbiome">
        <title>Genomic resolution of linkages in carbon, nitrogen, and sulfur cycling among widespread estuary sediment bacteria.</title>
        <authorList>
            <person name="Baker B.J."/>
            <person name="Lazar C.S."/>
            <person name="Teske A.P."/>
            <person name="Dick G.J."/>
        </authorList>
    </citation>
    <scope>NUCLEOTIDE SEQUENCE [LARGE SCALE GENOMIC DNA]</scope>
    <source>
        <strain evidence="2">SM23_60</strain>
    </source>
</reference>
<sequence length="81" mass="9372">KDKRQKAKGRRQKTKGKRQKTKGKRQKRLMNGQLLDRTMKRNPISYFCGRSFFISKDIVGVTSSVATAKSLLQRQESGDRE</sequence>
<name>A0A0S8G7Q6_UNCW3</name>
<protein>
    <submittedName>
        <fullName evidence="2">Uncharacterized protein</fullName>
    </submittedName>
</protein>
<organism evidence="2 3">
    <name type="scientific">candidate division WOR_3 bacterium SM23_60</name>
    <dbReference type="NCBI Taxonomy" id="1703780"/>
    <lineage>
        <taxon>Bacteria</taxon>
        <taxon>Bacteria division WOR-3</taxon>
    </lineage>
</organism>
<feature type="non-terminal residue" evidence="2">
    <location>
        <position position="1"/>
    </location>
</feature>
<gene>
    <name evidence="2" type="ORF">AMJ87_11355</name>
</gene>